<dbReference type="EMBL" id="JAGFBS010000014">
    <property type="protein sequence ID" value="KAG6375464.1"/>
    <property type="molecule type" value="Genomic_DNA"/>
</dbReference>
<sequence>MVSKLALLTNLLLASAALAASSSQARLARRRQNRQPQPVNHVDGPAGAVSNVVYNSTWAGAVLVGNPVLVPLPLLGSVSMVTPAKSLFSRLVSTSPLTAATMVSTAKSIGPN</sequence>
<keyword evidence="2" id="KW-0732">Signal</keyword>
<proteinExistence type="predicted"/>
<evidence type="ECO:0000313" key="4">
    <source>
        <dbReference type="Proteomes" id="UP000683000"/>
    </source>
</evidence>
<feature type="chain" id="PRO_5034658182" evidence="2">
    <location>
        <begin position="20"/>
        <end position="112"/>
    </location>
</feature>
<feature type="region of interest" description="Disordered" evidence="1">
    <location>
        <begin position="25"/>
        <end position="44"/>
    </location>
</feature>
<dbReference type="Proteomes" id="UP000683000">
    <property type="component" value="Unassembled WGS sequence"/>
</dbReference>
<reference evidence="3" key="1">
    <citation type="submission" date="2021-03" db="EMBL/GenBank/DDBJ databases">
        <title>Evolutionary innovations through gain and loss of genes in the ectomycorrhizal Boletales.</title>
        <authorList>
            <person name="Wu G."/>
            <person name="Miyauchi S."/>
            <person name="Morin E."/>
            <person name="Yang Z.-L."/>
            <person name="Xu J."/>
            <person name="Martin F.M."/>
        </authorList>
    </citation>
    <scope>NUCLEOTIDE SEQUENCE</scope>
    <source>
        <strain evidence="3">BR01</strain>
    </source>
</reference>
<evidence type="ECO:0000313" key="3">
    <source>
        <dbReference type="EMBL" id="KAG6375464.1"/>
    </source>
</evidence>
<evidence type="ECO:0000256" key="1">
    <source>
        <dbReference type="SAM" id="MobiDB-lite"/>
    </source>
</evidence>
<gene>
    <name evidence="3" type="ORF">JVT61DRAFT_3022</name>
</gene>
<feature type="signal peptide" evidence="2">
    <location>
        <begin position="1"/>
        <end position="19"/>
    </location>
</feature>
<name>A0A8I2YNX8_9AGAM</name>
<comment type="caution">
    <text evidence="3">The sequence shown here is derived from an EMBL/GenBank/DDBJ whole genome shotgun (WGS) entry which is preliminary data.</text>
</comment>
<evidence type="ECO:0000256" key="2">
    <source>
        <dbReference type="SAM" id="SignalP"/>
    </source>
</evidence>
<keyword evidence="4" id="KW-1185">Reference proteome</keyword>
<organism evidence="3 4">
    <name type="scientific">Boletus reticuloceps</name>
    <dbReference type="NCBI Taxonomy" id="495285"/>
    <lineage>
        <taxon>Eukaryota</taxon>
        <taxon>Fungi</taxon>
        <taxon>Dikarya</taxon>
        <taxon>Basidiomycota</taxon>
        <taxon>Agaricomycotina</taxon>
        <taxon>Agaricomycetes</taxon>
        <taxon>Agaricomycetidae</taxon>
        <taxon>Boletales</taxon>
        <taxon>Boletineae</taxon>
        <taxon>Boletaceae</taxon>
        <taxon>Boletoideae</taxon>
        <taxon>Boletus</taxon>
    </lineage>
</organism>
<accession>A0A8I2YNX8</accession>
<protein>
    <submittedName>
        <fullName evidence="3">Uncharacterized protein</fullName>
    </submittedName>
</protein>
<dbReference type="AlphaFoldDB" id="A0A8I2YNX8"/>